<keyword evidence="2" id="KW-1185">Reference proteome</keyword>
<reference evidence="1" key="1">
    <citation type="submission" date="2021-03" db="EMBL/GenBank/DDBJ databases">
        <title>Draft genome sequence of rust myrtle Austropuccinia psidii MF-1, a brazilian biotype.</title>
        <authorList>
            <person name="Quecine M.C."/>
            <person name="Pachon D.M.R."/>
            <person name="Bonatelli M.L."/>
            <person name="Correr F.H."/>
            <person name="Franceschini L.M."/>
            <person name="Leite T.F."/>
            <person name="Margarido G.R.A."/>
            <person name="Almeida C.A."/>
            <person name="Ferrarezi J.A."/>
            <person name="Labate C.A."/>
        </authorList>
    </citation>
    <scope>NUCLEOTIDE SEQUENCE</scope>
    <source>
        <strain evidence="1">MF-1</strain>
    </source>
</reference>
<dbReference type="Gene3D" id="3.30.420.10">
    <property type="entry name" value="Ribonuclease H-like superfamily/Ribonuclease H"/>
    <property type="match status" value="1"/>
</dbReference>
<protein>
    <submittedName>
        <fullName evidence="1">Uncharacterized protein</fullName>
    </submittedName>
</protein>
<organism evidence="1 2">
    <name type="scientific">Austropuccinia psidii MF-1</name>
    <dbReference type="NCBI Taxonomy" id="1389203"/>
    <lineage>
        <taxon>Eukaryota</taxon>
        <taxon>Fungi</taxon>
        <taxon>Dikarya</taxon>
        <taxon>Basidiomycota</taxon>
        <taxon>Pucciniomycotina</taxon>
        <taxon>Pucciniomycetes</taxon>
        <taxon>Pucciniales</taxon>
        <taxon>Sphaerophragmiaceae</taxon>
        <taxon>Austropuccinia</taxon>
    </lineage>
</organism>
<dbReference type="AlphaFoldDB" id="A0A9Q3IL54"/>
<evidence type="ECO:0000313" key="2">
    <source>
        <dbReference type="Proteomes" id="UP000765509"/>
    </source>
</evidence>
<dbReference type="EMBL" id="AVOT02047781">
    <property type="protein sequence ID" value="MBW0543055.1"/>
    <property type="molecule type" value="Genomic_DNA"/>
</dbReference>
<dbReference type="Proteomes" id="UP000765509">
    <property type="component" value="Unassembled WGS sequence"/>
</dbReference>
<accession>A0A9Q3IL54</accession>
<name>A0A9Q3IL54_9BASI</name>
<comment type="caution">
    <text evidence="1">The sequence shown here is derived from an EMBL/GenBank/DDBJ whole genome shotgun (WGS) entry which is preliminary data.</text>
</comment>
<sequence>MYDSYHQDDWHTWLPLAEFPYNNAEHSSTKQSPFLTISGRNPSFDSTHISQDTPAGNLSTKLKSVHMASFQEHQDIKTHQETFRKMVGTLLNSQEDWQPCISPQVASKMEVSSPCLPCVLLRTSEAIKYLKLTSIATTTSISGRARRMGSGSGSGLKTQERYIMVSSGVERIQ</sequence>
<dbReference type="InterPro" id="IPR036397">
    <property type="entry name" value="RNaseH_sf"/>
</dbReference>
<proteinExistence type="predicted"/>
<evidence type="ECO:0000313" key="1">
    <source>
        <dbReference type="EMBL" id="MBW0543055.1"/>
    </source>
</evidence>
<dbReference type="GO" id="GO:0003676">
    <property type="term" value="F:nucleic acid binding"/>
    <property type="evidence" value="ECO:0007669"/>
    <property type="project" value="InterPro"/>
</dbReference>
<gene>
    <name evidence="1" type="ORF">O181_082770</name>
</gene>